<dbReference type="AlphaFoldDB" id="A0A9X2QAB5"/>
<sequence length="154" mass="16747">MADSESTKRGAEILSSLAGGSSPSSSYKQDKLREFSDRQIQKVQEGVEEKTGDPEAYIIKKIVLGQELAKIASSALELEVEDSPTQKVADVPVGMTPDGSGVYCQILISRKPRILILHYEYQGEHSSGSGSVEAEVPVFGDEEAEIEHFLTNMD</sequence>
<feature type="compositionally biased region" description="Basic and acidic residues" evidence="1">
    <location>
        <begin position="1"/>
        <end position="11"/>
    </location>
</feature>
<protein>
    <submittedName>
        <fullName evidence="2">Uncharacterized protein</fullName>
    </submittedName>
</protein>
<feature type="region of interest" description="Disordered" evidence="1">
    <location>
        <begin position="1"/>
        <end position="34"/>
    </location>
</feature>
<gene>
    <name evidence="2" type="ORF">GGP61_003241</name>
</gene>
<proteinExistence type="predicted"/>
<comment type="caution">
    <text evidence="2">The sequence shown here is derived from an EMBL/GenBank/DDBJ whole genome shotgun (WGS) entry which is preliminary data.</text>
</comment>
<organism evidence="2 3">
    <name type="scientific">Salinibacter ruber</name>
    <dbReference type="NCBI Taxonomy" id="146919"/>
    <lineage>
        <taxon>Bacteria</taxon>
        <taxon>Pseudomonadati</taxon>
        <taxon>Rhodothermota</taxon>
        <taxon>Rhodothermia</taxon>
        <taxon>Rhodothermales</taxon>
        <taxon>Salinibacteraceae</taxon>
        <taxon>Salinibacter</taxon>
    </lineage>
</organism>
<accession>A0A9X2QAB5</accession>
<evidence type="ECO:0000313" key="3">
    <source>
        <dbReference type="Proteomes" id="UP001155057"/>
    </source>
</evidence>
<evidence type="ECO:0000313" key="2">
    <source>
        <dbReference type="EMBL" id="MCS3711608.1"/>
    </source>
</evidence>
<dbReference type="EMBL" id="JANUAE010000015">
    <property type="protein sequence ID" value="MCS3711608.1"/>
    <property type="molecule type" value="Genomic_DNA"/>
</dbReference>
<name>A0A9X2QAB5_9BACT</name>
<evidence type="ECO:0000256" key="1">
    <source>
        <dbReference type="SAM" id="MobiDB-lite"/>
    </source>
</evidence>
<dbReference type="Proteomes" id="UP001155057">
    <property type="component" value="Unassembled WGS sequence"/>
</dbReference>
<reference evidence="2" key="1">
    <citation type="submission" date="2022-08" db="EMBL/GenBank/DDBJ databases">
        <title>Genomic Encyclopedia of Type Strains, Phase V (KMG-V): Genome sequencing to study the core and pangenomes of soil and plant-associated prokaryotes.</title>
        <authorList>
            <person name="Whitman W."/>
        </authorList>
    </citation>
    <scope>NUCLEOTIDE SEQUENCE</scope>
    <source>
        <strain evidence="2">SP3049</strain>
    </source>
</reference>
<feature type="compositionally biased region" description="Low complexity" evidence="1">
    <location>
        <begin position="14"/>
        <end position="26"/>
    </location>
</feature>
<dbReference type="RefSeq" id="WP_259124460.1">
    <property type="nucleotide sequence ID" value="NZ_JANUAE010000015.1"/>
</dbReference>